<dbReference type="SUPFAM" id="SSF159888">
    <property type="entry name" value="YdhG-like"/>
    <property type="match status" value="1"/>
</dbReference>
<protein>
    <recommendedName>
        <fullName evidence="1">YdhG-like domain-containing protein</fullName>
    </recommendedName>
</protein>
<comment type="caution">
    <text evidence="2">The sequence shown here is derived from an EMBL/GenBank/DDBJ whole genome shotgun (WGS) entry which is preliminary data.</text>
</comment>
<dbReference type="Gene3D" id="3.90.1150.200">
    <property type="match status" value="1"/>
</dbReference>
<dbReference type="RefSeq" id="WP_168543923.1">
    <property type="nucleotide sequence ID" value="NZ_BAAAKS010000031.1"/>
</dbReference>
<name>A0A846WXQ1_9ACTN</name>
<evidence type="ECO:0000313" key="2">
    <source>
        <dbReference type="EMBL" id="NKY16792.1"/>
    </source>
</evidence>
<keyword evidence="3" id="KW-1185">Reference proteome</keyword>
<dbReference type="Proteomes" id="UP000582646">
    <property type="component" value="Unassembled WGS sequence"/>
</dbReference>
<dbReference type="EMBL" id="JAAXOQ010000001">
    <property type="protein sequence ID" value="NKY16792.1"/>
    <property type="molecule type" value="Genomic_DNA"/>
</dbReference>
<evidence type="ECO:0000313" key="3">
    <source>
        <dbReference type="Proteomes" id="UP000582646"/>
    </source>
</evidence>
<proteinExistence type="predicted"/>
<sequence>MSIDWRERTVGRIRAVILEAEPDTVEEAKWRKPSNPDGVPTFSLDGLLCTVETYKDKVKVTFAKGAAVEDPDGLFNASLDAGTRRAIDLRESDTLDADAFRALITRAAALNRS</sequence>
<organism evidence="2 3">
    <name type="scientific">Tsukamurella spumae</name>
    <dbReference type="NCBI Taxonomy" id="44753"/>
    <lineage>
        <taxon>Bacteria</taxon>
        <taxon>Bacillati</taxon>
        <taxon>Actinomycetota</taxon>
        <taxon>Actinomycetes</taxon>
        <taxon>Mycobacteriales</taxon>
        <taxon>Tsukamurellaceae</taxon>
        <taxon>Tsukamurella</taxon>
    </lineage>
</organism>
<reference evidence="2 3" key="1">
    <citation type="submission" date="2020-04" db="EMBL/GenBank/DDBJ databases">
        <title>MicrobeNet Type strains.</title>
        <authorList>
            <person name="Nicholson A.C."/>
        </authorList>
    </citation>
    <scope>NUCLEOTIDE SEQUENCE [LARGE SCALE GENOMIC DNA]</scope>
    <source>
        <strain evidence="2 3">DSM 44113</strain>
    </source>
</reference>
<accession>A0A846WXQ1</accession>
<gene>
    <name evidence="2" type="ORF">HF999_00140</name>
</gene>
<evidence type="ECO:0000259" key="1">
    <source>
        <dbReference type="Pfam" id="PF08818"/>
    </source>
</evidence>
<feature type="domain" description="YdhG-like" evidence="1">
    <location>
        <begin position="8"/>
        <end position="107"/>
    </location>
</feature>
<dbReference type="AlphaFoldDB" id="A0A846WXQ1"/>
<dbReference type="InterPro" id="IPR014922">
    <property type="entry name" value="YdhG-like"/>
</dbReference>
<dbReference type="Pfam" id="PF08818">
    <property type="entry name" value="DUF1801"/>
    <property type="match status" value="1"/>
</dbReference>